<proteinExistence type="predicted"/>
<dbReference type="Pfam" id="PF01266">
    <property type="entry name" value="DAO"/>
    <property type="match status" value="1"/>
</dbReference>
<evidence type="ECO:0000313" key="5">
    <source>
        <dbReference type="EMBL" id="GEL01960.1"/>
    </source>
</evidence>
<dbReference type="PANTHER" id="PTHR13847:SF289">
    <property type="entry name" value="GLYCINE OXIDASE"/>
    <property type="match status" value="1"/>
</dbReference>
<comment type="caution">
    <text evidence="5">The sequence shown here is derived from an EMBL/GenBank/DDBJ whole genome shotgun (WGS) entry which is preliminary data.</text>
</comment>
<dbReference type="NCBIfam" id="TIGR02352">
    <property type="entry name" value="thiamin_ThiO"/>
    <property type="match status" value="1"/>
</dbReference>
<dbReference type="InterPro" id="IPR006076">
    <property type="entry name" value="FAD-dep_OxRdtase"/>
</dbReference>
<name>A0A511BNP7_9PROT</name>
<dbReference type="InterPro" id="IPR012727">
    <property type="entry name" value="Gly_oxidase_ThiO"/>
</dbReference>
<evidence type="ECO:0000256" key="1">
    <source>
        <dbReference type="ARBA" id="ARBA00004948"/>
    </source>
</evidence>
<sequence>MEKSASLRGDAPSLVAEIGMMTGERPTVLIQGAGVSGLVTAVTLAERGAVVTLVEAGPRIGSGASWFAGGMLAPWCEAEAAPAEVTRDSRDSLDWWAGHVPSVVSNGSLVVAPPRDLPELARFGRRTSHYETLDPAAIAALEPDLAGRFDRALFFPQEGHVDPRRALTHLEALLEAQGAMVRIGCPAPDPRDTQEYDWTVDCTGMDGRADEPSLRGVRGEMILVRCPEVTLSRPVRMLHPRIPIYIVPREDSLFMAGATMVESEDTRGITVRAMSELLNALYTLHPAFAEAEIVETNAGIRPAYPDNVPRVHREGKRITLNGMYRHGFLLSPARAKEVAHIVFGG</sequence>
<comment type="pathway">
    <text evidence="1">Cofactor biosynthesis; thiamine diphosphate biosynthesis.</text>
</comment>
<dbReference type="UniPathway" id="UPA00060"/>
<dbReference type="GO" id="GO:0009228">
    <property type="term" value="P:thiamine biosynthetic process"/>
    <property type="evidence" value="ECO:0007669"/>
    <property type="project" value="UniProtKB-KW"/>
</dbReference>
<dbReference type="Gene3D" id="3.50.50.60">
    <property type="entry name" value="FAD/NAD(P)-binding domain"/>
    <property type="match status" value="1"/>
</dbReference>
<dbReference type="InterPro" id="IPR036188">
    <property type="entry name" value="FAD/NAD-bd_sf"/>
</dbReference>
<gene>
    <name evidence="5" type="primary">thiO</name>
    <name evidence="5" type="ORF">SSA02_11230</name>
</gene>
<dbReference type="EMBL" id="BJVC01000002">
    <property type="protein sequence ID" value="GEL01960.1"/>
    <property type="molecule type" value="Genomic_DNA"/>
</dbReference>
<dbReference type="GO" id="GO:0016491">
    <property type="term" value="F:oxidoreductase activity"/>
    <property type="evidence" value="ECO:0007669"/>
    <property type="project" value="UniProtKB-KW"/>
</dbReference>
<evidence type="ECO:0000259" key="4">
    <source>
        <dbReference type="Pfam" id="PF01266"/>
    </source>
</evidence>
<dbReference type="AlphaFoldDB" id="A0A511BNP7"/>
<keyword evidence="6" id="KW-1185">Reference proteome</keyword>
<keyword evidence="2" id="KW-0784">Thiamine biosynthesis</keyword>
<organism evidence="5 6">
    <name type="scientific">Swaminathania salitolerans</name>
    <dbReference type="NCBI Taxonomy" id="182838"/>
    <lineage>
        <taxon>Bacteria</taxon>
        <taxon>Pseudomonadati</taxon>
        <taxon>Pseudomonadota</taxon>
        <taxon>Alphaproteobacteria</taxon>
        <taxon>Acetobacterales</taxon>
        <taxon>Acetobacteraceae</taxon>
        <taxon>Swaminathania</taxon>
    </lineage>
</organism>
<dbReference type="Proteomes" id="UP000321405">
    <property type="component" value="Unassembled WGS sequence"/>
</dbReference>
<dbReference type="PANTHER" id="PTHR13847">
    <property type="entry name" value="SARCOSINE DEHYDROGENASE-RELATED"/>
    <property type="match status" value="1"/>
</dbReference>
<feature type="domain" description="FAD dependent oxidoreductase" evidence="4">
    <location>
        <begin position="28"/>
        <end position="340"/>
    </location>
</feature>
<evidence type="ECO:0000256" key="3">
    <source>
        <dbReference type="ARBA" id="ARBA00023002"/>
    </source>
</evidence>
<protein>
    <submittedName>
        <fullName evidence="5">Glycine oxidase ThiO</fullName>
    </submittedName>
</protein>
<dbReference type="GO" id="GO:0050660">
    <property type="term" value="F:flavin adenine dinucleotide binding"/>
    <property type="evidence" value="ECO:0007669"/>
    <property type="project" value="InterPro"/>
</dbReference>
<dbReference type="SUPFAM" id="SSF51971">
    <property type="entry name" value="Nucleotide-binding domain"/>
    <property type="match status" value="1"/>
</dbReference>
<dbReference type="SUPFAM" id="SSF54373">
    <property type="entry name" value="FAD-linked reductases, C-terminal domain"/>
    <property type="match status" value="1"/>
</dbReference>
<dbReference type="Gene3D" id="3.30.9.10">
    <property type="entry name" value="D-Amino Acid Oxidase, subunit A, domain 2"/>
    <property type="match status" value="1"/>
</dbReference>
<evidence type="ECO:0000313" key="6">
    <source>
        <dbReference type="Proteomes" id="UP000321405"/>
    </source>
</evidence>
<keyword evidence="3" id="KW-0560">Oxidoreductase</keyword>
<evidence type="ECO:0000256" key="2">
    <source>
        <dbReference type="ARBA" id="ARBA00022977"/>
    </source>
</evidence>
<dbReference type="GO" id="GO:0005737">
    <property type="term" value="C:cytoplasm"/>
    <property type="evidence" value="ECO:0007669"/>
    <property type="project" value="TreeGrafter"/>
</dbReference>
<reference evidence="5 6" key="1">
    <citation type="submission" date="2019-07" db="EMBL/GenBank/DDBJ databases">
        <title>Whole genome shotgun sequence of Swaminathania salitolerans NBRC 104436.</title>
        <authorList>
            <person name="Hosoyama A."/>
            <person name="Uohara A."/>
            <person name="Ohji S."/>
            <person name="Ichikawa N."/>
        </authorList>
    </citation>
    <scope>NUCLEOTIDE SEQUENCE [LARGE SCALE GENOMIC DNA]</scope>
    <source>
        <strain evidence="5 6">NBRC 104436</strain>
    </source>
</reference>
<dbReference type="GO" id="GO:0009229">
    <property type="term" value="P:thiamine diphosphate biosynthetic process"/>
    <property type="evidence" value="ECO:0007669"/>
    <property type="project" value="UniProtKB-UniPathway"/>
</dbReference>
<accession>A0A511BNP7</accession>